<feature type="compositionally biased region" description="Polar residues" evidence="3">
    <location>
        <begin position="825"/>
        <end position="851"/>
    </location>
</feature>
<dbReference type="PANTHER" id="PTHR12634:SF8">
    <property type="entry name" value="FIERY MOUNTAIN, ISOFORM D"/>
    <property type="match status" value="1"/>
</dbReference>
<evidence type="ECO:0000313" key="6">
    <source>
        <dbReference type="Proteomes" id="UP000285301"/>
    </source>
</evidence>
<dbReference type="STRING" id="1965070.A0A3S3P077"/>
<dbReference type="EMBL" id="NCKU01002573">
    <property type="protein sequence ID" value="RWS09305.1"/>
    <property type="molecule type" value="Genomic_DNA"/>
</dbReference>
<keyword evidence="2" id="KW-0131">Cell cycle</keyword>
<organism evidence="4 6">
    <name type="scientific">Dinothrombium tinctorium</name>
    <dbReference type="NCBI Taxonomy" id="1965070"/>
    <lineage>
        <taxon>Eukaryota</taxon>
        <taxon>Metazoa</taxon>
        <taxon>Ecdysozoa</taxon>
        <taxon>Arthropoda</taxon>
        <taxon>Chelicerata</taxon>
        <taxon>Arachnida</taxon>
        <taxon>Acari</taxon>
        <taxon>Acariformes</taxon>
        <taxon>Trombidiformes</taxon>
        <taxon>Prostigmata</taxon>
        <taxon>Anystina</taxon>
        <taxon>Parasitengona</taxon>
        <taxon>Trombidioidea</taxon>
        <taxon>Trombidiidae</taxon>
        <taxon>Dinothrombium</taxon>
    </lineage>
</organism>
<accession>A0A3S3P077</accession>
<comment type="caution">
    <text evidence="4">The sequence shown here is derived from an EMBL/GenBank/DDBJ whole genome shotgun (WGS) entry which is preliminary data.</text>
</comment>
<reference evidence="4 6" key="1">
    <citation type="journal article" date="2018" name="Gigascience">
        <title>Genomes of trombidid mites reveal novel predicted allergens and laterally-transferred genes associated with secondary metabolism.</title>
        <authorList>
            <person name="Dong X."/>
            <person name="Chaisiri K."/>
            <person name="Xia D."/>
            <person name="Armstrong S.D."/>
            <person name="Fang Y."/>
            <person name="Donnelly M.J."/>
            <person name="Kadowaki T."/>
            <person name="McGarry J.W."/>
            <person name="Darby A.C."/>
            <person name="Makepeace B.L."/>
        </authorList>
    </citation>
    <scope>NUCLEOTIDE SEQUENCE [LARGE SCALE GENOMIC DNA]</scope>
    <source>
        <strain evidence="4">UoL-WK</strain>
    </source>
</reference>
<dbReference type="GO" id="GO:0005829">
    <property type="term" value="C:cytosol"/>
    <property type="evidence" value="ECO:0007669"/>
    <property type="project" value="TreeGrafter"/>
</dbReference>
<dbReference type="AlphaFoldDB" id="A0A3S3P077"/>
<feature type="compositionally biased region" description="Polar residues" evidence="3">
    <location>
        <begin position="729"/>
        <end position="743"/>
    </location>
</feature>
<dbReference type="Proteomes" id="UP000285301">
    <property type="component" value="Unassembled WGS sequence"/>
</dbReference>
<feature type="region of interest" description="Disordered" evidence="3">
    <location>
        <begin position="729"/>
        <end position="749"/>
    </location>
</feature>
<dbReference type="GO" id="GO:0019888">
    <property type="term" value="F:protein phosphatase regulator activity"/>
    <property type="evidence" value="ECO:0007669"/>
    <property type="project" value="TreeGrafter"/>
</dbReference>
<dbReference type="EMBL" id="NCKU01002568">
    <property type="protein sequence ID" value="RWS09311.1"/>
    <property type="molecule type" value="Genomic_DNA"/>
</dbReference>
<dbReference type="GO" id="GO:0005634">
    <property type="term" value="C:nucleus"/>
    <property type="evidence" value="ECO:0007669"/>
    <property type="project" value="TreeGrafter"/>
</dbReference>
<protein>
    <submittedName>
        <fullName evidence="4">Serine/threonine-protein phosphatase 6 regulatory subunit 3-like protein</fullName>
    </submittedName>
</protein>
<name>A0A3S3P077_9ACAR</name>
<evidence type="ECO:0000313" key="4">
    <source>
        <dbReference type="EMBL" id="RWS09305.1"/>
    </source>
</evidence>
<gene>
    <name evidence="4" type="ORF">B4U79_05311</name>
    <name evidence="5" type="ORF">B4U79_07593</name>
</gene>
<dbReference type="OrthoDB" id="295029at2759"/>
<evidence type="ECO:0000256" key="3">
    <source>
        <dbReference type="SAM" id="MobiDB-lite"/>
    </source>
</evidence>
<feature type="region of interest" description="Disordered" evidence="3">
    <location>
        <begin position="824"/>
        <end position="851"/>
    </location>
</feature>
<evidence type="ECO:0000256" key="2">
    <source>
        <dbReference type="ARBA" id="ARBA00023306"/>
    </source>
</evidence>
<dbReference type="Pfam" id="PF04499">
    <property type="entry name" value="SAPS"/>
    <property type="match status" value="1"/>
</dbReference>
<dbReference type="PANTHER" id="PTHR12634">
    <property type="entry name" value="SIT4 YEAST -ASSOCIATING PROTEIN-RELATED"/>
    <property type="match status" value="1"/>
</dbReference>
<keyword evidence="6" id="KW-1185">Reference proteome</keyword>
<comment type="similarity">
    <text evidence="1">Belongs to the SAPS family.</text>
</comment>
<evidence type="ECO:0000256" key="1">
    <source>
        <dbReference type="ARBA" id="ARBA00006180"/>
    </source>
</evidence>
<proteinExistence type="inferred from homology"/>
<evidence type="ECO:0000313" key="5">
    <source>
        <dbReference type="EMBL" id="RWS09311.1"/>
    </source>
</evidence>
<dbReference type="InterPro" id="IPR007587">
    <property type="entry name" value="SAPS"/>
</dbReference>
<sequence>MFWEFQGAIVSQIDTLLENESVTLTELIEEDDILQECKASNQKLLCFLTKPEIMEQLVTLIITEPPEESDEKMRYKKANIACELLTSDVSSINEALISNSSLLNKLFSFIECGHQLNPLLASFFSKTMSLLSVKRCDALFEFLKTKEDFVIHVINHIETSAIMDFLLKLITASDNLVLRAAITKWLHEKDLIRRLILIFKSEYSSEAQANAAQFLCDLIKAIRDHQSSLQEKAEPDLLLQDIESTSTISELLNEMFNTRTESSIVNGINILQSLLEYKRHCANIQQQAPIQSNMQTQNNDFEGIPTNLCIASNPMFTRMDLSVPDQMTALDAERLSRGVRKAHAAIIPRLKDFHSVLLNPPLRSPIHTTIGVIEKPLGATRLEVVHLIRALLSSNNPEVNQKLSELKTVHVLIDLFFSYPWNNFLHTQVEQSIKSILNNSKSNSPVTSPTPNDDISNLPSSQETTILLVKQLFSDSQLIKRMLDAWDCFNNEENKQKQPRPGYMGHIIKIANHIVASKDQEVVATELQNLSAEYSSKWNRFVNETLAEINKRIQTPLVNEIPTSAPFDKNSIRQQENALQQAFIEYQMQQMTKSLCTQIEFSAAEFTEIDENIQPQVDHLSKVNFNLESQLVRQASDTLSLSCDLLQQESTKTVDLFEQMCAERVKTSLDSNSSDEEDLWEDRDISFTRSTVTEHKSQNSFKEPYGSNSADVTEIKMDVDQSDVWNDVSSPSVANSSIETDPWSTPKVEKKEKFDSDSWADFSSFTTAEFPPSQPPPNICISSVSSMMPSSSEMSCFPTEDAGGAPNVAVAEATDSSKDLADMSSAISNVSEEKGNNLSSNIDSNVLNGPH</sequence>
<dbReference type="GO" id="GO:0019903">
    <property type="term" value="F:protein phosphatase binding"/>
    <property type="evidence" value="ECO:0007669"/>
    <property type="project" value="InterPro"/>
</dbReference>
<reference evidence="4" key="2">
    <citation type="submission" date="2018-11" db="EMBL/GenBank/DDBJ databases">
        <title>Trombidioid mite genomics.</title>
        <authorList>
            <person name="Dong X."/>
        </authorList>
    </citation>
    <scope>NUCLEOTIDE SEQUENCE</scope>
    <source>
        <strain evidence="4">UoL-WK</strain>
    </source>
</reference>